<dbReference type="AlphaFoldDB" id="C6BX71"/>
<evidence type="ECO:0000313" key="2">
    <source>
        <dbReference type="EMBL" id="ACS78551.1"/>
    </source>
</evidence>
<dbReference type="Gene3D" id="3.40.50.300">
    <property type="entry name" value="P-loop containing nucleotide triphosphate hydrolases"/>
    <property type="match status" value="1"/>
</dbReference>
<gene>
    <name evidence="2" type="ordered locus">Desal_0484</name>
</gene>
<accession>C6BX71</accession>
<proteinExistence type="inferred from homology"/>
<dbReference type="GO" id="GO:0005524">
    <property type="term" value="F:ATP binding"/>
    <property type="evidence" value="ECO:0007669"/>
    <property type="project" value="UniProtKB-UniRule"/>
</dbReference>
<dbReference type="GO" id="GO:0006576">
    <property type="term" value="P:biogenic amine metabolic process"/>
    <property type="evidence" value="ECO:0007669"/>
    <property type="project" value="InterPro"/>
</dbReference>
<dbReference type="SUPFAM" id="SSF52540">
    <property type="entry name" value="P-loop containing nucleoside triphosphate hydrolases"/>
    <property type="match status" value="1"/>
</dbReference>
<evidence type="ECO:0000313" key="3">
    <source>
        <dbReference type="Proteomes" id="UP000002601"/>
    </source>
</evidence>
<dbReference type="PIRSF" id="PIRSF036409">
    <property type="entry name" value="EutP_PduV"/>
    <property type="match status" value="1"/>
</dbReference>
<protein>
    <submittedName>
        <fullName evidence="2">Ethanolamine utilization protein, EutP</fullName>
    </submittedName>
</protein>
<comment type="similarity">
    <text evidence="1">Belongs to the EutP/PduV family.</text>
</comment>
<dbReference type="InterPro" id="IPR012381">
    <property type="entry name" value="EutP_PduV"/>
</dbReference>
<dbReference type="Proteomes" id="UP000002601">
    <property type="component" value="Chromosome"/>
</dbReference>
<reference evidence="2 3" key="1">
    <citation type="submission" date="2009-06" db="EMBL/GenBank/DDBJ databases">
        <title>Complete sequence of Desulfovibrio salexigens DSM 2638.</title>
        <authorList>
            <consortium name="US DOE Joint Genome Institute"/>
            <person name="Lucas S."/>
            <person name="Copeland A."/>
            <person name="Lapidus A."/>
            <person name="Glavina del Rio T."/>
            <person name="Tice H."/>
            <person name="Bruce D."/>
            <person name="Goodwin L."/>
            <person name="Pitluck S."/>
            <person name="Munk A.C."/>
            <person name="Brettin T."/>
            <person name="Detter J.C."/>
            <person name="Han C."/>
            <person name="Tapia R."/>
            <person name="Larimer F."/>
            <person name="Land M."/>
            <person name="Hauser L."/>
            <person name="Kyrpides N."/>
            <person name="Anderson I."/>
            <person name="Wall J.D."/>
            <person name="Arkin A.P."/>
            <person name="Dehal P."/>
            <person name="Chivian D."/>
            <person name="Giles B."/>
            <person name="Hazen T.C."/>
        </authorList>
    </citation>
    <scope>NUCLEOTIDE SEQUENCE [LARGE SCALE GENOMIC DNA]</scope>
    <source>
        <strain evidence="3">ATCC 14822 / DSM 2638 / NCIMB 8403 / VKM B-1763</strain>
    </source>
</reference>
<dbReference type="RefSeq" id="WP_015850370.1">
    <property type="nucleotide sequence ID" value="NC_012881.1"/>
</dbReference>
<dbReference type="EMBL" id="CP001649">
    <property type="protein sequence ID" value="ACS78551.1"/>
    <property type="molecule type" value="Genomic_DNA"/>
</dbReference>
<sequence>MKKTMFVGETRSGKSSLIKALSGESYSPRRAMAVEHFGPFINTPGEFLENSWFYHALITSSADCKVLAIVQDATRRTSLFPPLFTSMFNRKVIGLVSKVDAPNADPDLAERFLKQAGAKQIIRTSSVTGEGIESILSILTDQ</sequence>
<dbReference type="KEGG" id="dsa:Desal_0484"/>
<evidence type="ECO:0000256" key="1">
    <source>
        <dbReference type="PIRNR" id="PIRNR036409"/>
    </source>
</evidence>
<dbReference type="STRING" id="526222.Desal_0484"/>
<dbReference type="Pfam" id="PF10662">
    <property type="entry name" value="PduV-EutP"/>
    <property type="match status" value="1"/>
</dbReference>
<keyword evidence="1" id="KW-0547">Nucleotide-binding</keyword>
<keyword evidence="3" id="KW-1185">Reference proteome</keyword>
<name>C6BX71_MARSD</name>
<dbReference type="InterPro" id="IPR027417">
    <property type="entry name" value="P-loop_NTPase"/>
</dbReference>
<organism evidence="2 3">
    <name type="scientific">Maridesulfovibrio salexigens (strain ATCC 14822 / DSM 2638 / NCIMB 8403 / VKM B-1763)</name>
    <name type="common">Desulfovibrio salexigens</name>
    <dbReference type="NCBI Taxonomy" id="526222"/>
    <lineage>
        <taxon>Bacteria</taxon>
        <taxon>Pseudomonadati</taxon>
        <taxon>Thermodesulfobacteriota</taxon>
        <taxon>Desulfovibrionia</taxon>
        <taxon>Desulfovibrionales</taxon>
        <taxon>Desulfovibrionaceae</taxon>
        <taxon>Maridesulfovibrio</taxon>
    </lineage>
</organism>
<dbReference type="PANTHER" id="PTHR40453:SF1">
    <property type="entry name" value="PROTEIN YOEF"/>
    <property type="match status" value="1"/>
</dbReference>
<dbReference type="CDD" id="cd00882">
    <property type="entry name" value="Ras_like_GTPase"/>
    <property type="match status" value="1"/>
</dbReference>
<dbReference type="HOGENOM" id="CLU_113298_2_0_7"/>
<dbReference type="eggNOG" id="COG4917">
    <property type="taxonomic scope" value="Bacteria"/>
</dbReference>
<dbReference type="PANTHER" id="PTHR40453">
    <property type="entry name" value="PROTEIN YOEF"/>
    <property type="match status" value="1"/>
</dbReference>
<dbReference type="OrthoDB" id="6179at2"/>